<reference evidence="2 3" key="1">
    <citation type="submission" date="2006-09" db="EMBL/GenBank/DDBJ databases">
        <authorList>
            <person name="Emerson D."/>
            <person name="Ferriera S."/>
            <person name="Johnson J."/>
            <person name="Kravitz S."/>
            <person name="Halpern A."/>
            <person name="Remington K."/>
            <person name="Beeson K."/>
            <person name="Tran B."/>
            <person name="Rogers Y.-H."/>
            <person name="Friedman R."/>
            <person name="Venter J.C."/>
        </authorList>
    </citation>
    <scope>NUCLEOTIDE SEQUENCE [LARGE SCALE GENOMIC DNA]</scope>
    <source>
        <strain evidence="2 3">PV-1</strain>
    </source>
</reference>
<keyword evidence="1" id="KW-1133">Transmembrane helix</keyword>
<feature type="transmembrane region" description="Helical" evidence="1">
    <location>
        <begin position="226"/>
        <end position="244"/>
    </location>
</feature>
<sequence>MSLSEVLIFVGVLSVPVAMMLAHDYRVAEEHGLSIFRLPACFNRYCTLIALTSIFGGIFYVLLFLFTNGYLDNGQSLNLYDKHDFFMPTVCISTITMLLFGYILQADNAFYLSSLMHESAPASVKRDLIMRTFRSVSIGQIAPGILFPLSIPLWALYGAWLYNIYNIVMRASNQDLMPRVFFFGAVRMIMALFVSVLVYCVVQAFLKPYRTGDHGETLVVQNSKAAYLLVAIAFFAGLFPMQAAQATWQRVKSSGYMGELFSPATTLSIEYLQGMNVFMRDRLFEEGVVDVHQLATIGNRRDLLYSRIENLISKEQLSDWIDQAQLMLFISDRDLLQALRSAGIRGKQQLDEMLRPENSERLQQLEVSLTGEKDSKVKRFLEQYSLTHGTAPQNKLGKPD</sequence>
<proteinExistence type="predicted"/>
<dbReference type="OrthoDB" id="9255632at2"/>
<dbReference type="Proteomes" id="UP000005297">
    <property type="component" value="Unassembled WGS sequence"/>
</dbReference>
<keyword evidence="1" id="KW-0812">Transmembrane</keyword>
<name>Q0EYC4_9PROT</name>
<feature type="transmembrane region" description="Helical" evidence="1">
    <location>
        <begin position="85"/>
        <end position="104"/>
    </location>
</feature>
<dbReference type="AlphaFoldDB" id="Q0EYC4"/>
<evidence type="ECO:0000313" key="2">
    <source>
        <dbReference type="EMBL" id="EAU54268.1"/>
    </source>
</evidence>
<keyword evidence="1" id="KW-0472">Membrane</keyword>
<evidence type="ECO:0000256" key="1">
    <source>
        <dbReference type="SAM" id="Phobius"/>
    </source>
</evidence>
<protein>
    <submittedName>
        <fullName evidence="2">Uncharacterized protein</fullName>
    </submittedName>
</protein>
<dbReference type="RefSeq" id="WP_009851471.1">
    <property type="nucleotide sequence ID" value="NZ_DS022295.1"/>
</dbReference>
<dbReference type="HOGENOM" id="CLU_688495_0_0_0"/>
<dbReference type="InParanoid" id="Q0EYC4"/>
<feature type="transmembrane region" description="Helical" evidence="1">
    <location>
        <begin position="45"/>
        <end position="65"/>
    </location>
</feature>
<accession>Q0EYC4</accession>
<feature type="transmembrane region" description="Helical" evidence="1">
    <location>
        <begin position="6"/>
        <end position="25"/>
    </location>
</feature>
<gene>
    <name evidence="2" type="ORF">SPV1_05889</name>
</gene>
<keyword evidence="3" id="KW-1185">Reference proteome</keyword>
<feature type="transmembrane region" description="Helical" evidence="1">
    <location>
        <begin position="136"/>
        <end position="160"/>
    </location>
</feature>
<feature type="transmembrane region" description="Helical" evidence="1">
    <location>
        <begin position="180"/>
        <end position="206"/>
    </location>
</feature>
<comment type="caution">
    <text evidence="2">The sequence shown here is derived from an EMBL/GenBank/DDBJ whole genome shotgun (WGS) entry which is preliminary data.</text>
</comment>
<organism evidence="2 3">
    <name type="scientific">Mariprofundus ferrooxydans PV-1</name>
    <dbReference type="NCBI Taxonomy" id="314345"/>
    <lineage>
        <taxon>Bacteria</taxon>
        <taxon>Pseudomonadati</taxon>
        <taxon>Pseudomonadota</taxon>
        <taxon>Candidatius Mariprofundia</taxon>
        <taxon>Mariprofundales</taxon>
        <taxon>Mariprofundaceae</taxon>
        <taxon>Mariprofundus</taxon>
    </lineage>
</organism>
<dbReference type="EMBL" id="AATS01000010">
    <property type="protein sequence ID" value="EAU54268.1"/>
    <property type="molecule type" value="Genomic_DNA"/>
</dbReference>
<evidence type="ECO:0000313" key="3">
    <source>
        <dbReference type="Proteomes" id="UP000005297"/>
    </source>
</evidence>